<name>A0ABY2I6Q9_9MICO</name>
<dbReference type="InterPro" id="IPR023187">
    <property type="entry name" value="Tscrpt_reg_MarR-type_CS"/>
</dbReference>
<dbReference type="SUPFAM" id="SSF46785">
    <property type="entry name" value="Winged helix' DNA-binding domain"/>
    <property type="match status" value="1"/>
</dbReference>
<dbReference type="EMBL" id="SOFD01000024">
    <property type="protein sequence ID" value="TFB77825.1"/>
    <property type="molecule type" value="Genomic_DNA"/>
</dbReference>
<gene>
    <name evidence="5" type="ORF">E3O21_09310</name>
</gene>
<dbReference type="InterPro" id="IPR036388">
    <property type="entry name" value="WH-like_DNA-bd_sf"/>
</dbReference>
<proteinExistence type="predicted"/>
<dbReference type="InterPro" id="IPR000835">
    <property type="entry name" value="HTH_MarR-typ"/>
</dbReference>
<keyword evidence="2" id="KW-0238">DNA-binding</keyword>
<dbReference type="Proteomes" id="UP000298252">
    <property type="component" value="Unassembled WGS sequence"/>
</dbReference>
<keyword evidence="1" id="KW-0805">Transcription regulation</keyword>
<reference evidence="5 6" key="1">
    <citation type="submission" date="2019-03" db="EMBL/GenBank/DDBJ databases">
        <title>Genomics of glacier-inhabiting Cryobacterium strains.</title>
        <authorList>
            <person name="Liu Q."/>
            <person name="Xin Y.-H."/>
        </authorList>
    </citation>
    <scope>NUCLEOTIDE SEQUENCE [LARGE SCALE GENOMIC DNA]</scope>
    <source>
        <strain evidence="5 6">Hh8</strain>
    </source>
</reference>
<dbReference type="Pfam" id="PF12802">
    <property type="entry name" value="MarR_2"/>
    <property type="match status" value="1"/>
</dbReference>
<dbReference type="PROSITE" id="PS01117">
    <property type="entry name" value="HTH_MARR_1"/>
    <property type="match status" value="1"/>
</dbReference>
<dbReference type="PRINTS" id="PR00598">
    <property type="entry name" value="HTHMARR"/>
</dbReference>
<dbReference type="InterPro" id="IPR039422">
    <property type="entry name" value="MarR/SlyA-like"/>
</dbReference>
<evidence type="ECO:0000313" key="6">
    <source>
        <dbReference type="Proteomes" id="UP000298252"/>
    </source>
</evidence>
<evidence type="ECO:0000259" key="4">
    <source>
        <dbReference type="PROSITE" id="PS50995"/>
    </source>
</evidence>
<comment type="caution">
    <text evidence="5">The sequence shown here is derived from an EMBL/GenBank/DDBJ whole genome shotgun (WGS) entry which is preliminary data.</text>
</comment>
<keyword evidence="6" id="KW-1185">Reference proteome</keyword>
<organism evidence="5 6">
    <name type="scientific">Cryobacterium flavum</name>
    <dbReference type="NCBI Taxonomy" id="1424659"/>
    <lineage>
        <taxon>Bacteria</taxon>
        <taxon>Bacillati</taxon>
        <taxon>Actinomycetota</taxon>
        <taxon>Actinomycetes</taxon>
        <taxon>Micrococcales</taxon>
        <taxon>Microbacteriaceae</taxon>
        <taxon>Cryobacterium</taxon>
    </lineage>
</organism>
<keyword evidence="3" id="KW-0804">Transcription</keyword>
<evidence type="ECO:0000256" key="3">
    <source>
        <dbReference type="ARBA" id="ARBA00023163"/>
    </source>
</evidence>
<evidence type="ECO:0000256" key="1">
    <source>
        <dbReference type="ARBA" id="ARBA00023015"/>
    </source>
</evidence>
<evidence type="ECO:0000256" key="2">
    <source>
        <dbReference type="ARBA" id="ARBA00023125"/>
    </source>
</evidence>
<sequence>MLAHGPHGARAPARVSILGERRGKRGKEAQVVDRTIAVGAWESLFRAQVAIMRSLASNFPSKEISLNEYDVMFNLSRQPDRRIRLRDLNQHVLLTQPSVSRLVDRLVSRGYVHKHTDPTDGRGAIIELTDAGLALFRRVAVDHMRSIAERIGETLSETELEQLTVLCDKLRIDCPSDDGAGQG</sequence>
<dbReference type="SMART" id="SM00347">
    <property type="entry name" value="HTH_MARR"/>
    <property type="match status" value="1"/>
</dbReference>
<dbReference type="PROSITE" id="PS50995">
    <property type="entry name" value="HTH_MARR_2"/>
    <property type="match status" value="1"/>
</dbReference>
<dbReference type="PANTHER" id="PTHR33164">
    <property type="entry name" value="TRANSCRIPTIONAL REGULATOR, MARR FAMILY"/>
    <property type="match status" value="1"/>
</dbReference>
<evidence type="ECO:0000313" key="5">
    <source>
        <dbReference type="EMBL" id="TFB77825.1"/>
    </source>
</evidence>
<dbReference type="PANTHER" id="PTHR33164:SF104">
    <property type="entry name" value="TRANSCRIPTIONAL REGULATORY PROTEIN"/>
    <property type="match status" value="1"/>
</dbReference>
<dbReference type="InterPro" id="IPR036390">
    <property type="entry name" value="WH_DNA-bd_sf"/>
</dbReference>
<protein>
    <submittedName>
        <fullName evidence="5">MarR family transcriptional regulator</fullName>
    </submittedName>
</protein>
<dbReference type="Gene3D" id="1.10.10.10">
    <property type="entry name" value="Winged helix-like DNA-binding domain superfamily/Winged helix DNA-binding domain"/>
    <property type="match status" value="1"/>
</dbReference>
<accession>A0ABY2I6Q9</accession>
<feature type="domain" description="HTH marR-type" evidence="4">
    <location>
        <begin position="41"/>
        <end position="172"/>
    </location>
</feature>